<evidence type="ECO:0000313" key="2">
    <source>
        <dbReference type="EMBL" id="NEV60815.1"/>
    </source>
</evidence>
<organism evidence="2 3">
    <name type="scientific">Thiorhodococcus minor</name>
    <dbReference type="NCBI Taxonomy" id="57489"/>
    <lineage>
        <taxon>Bacteria</taxon>
        <taxon>Pseudomonadati</taxon>
        <taxon>Pseudomonadota</taxon>
        <taxon>Gammaproteobacteria</taxon>
        <taxon>Chromatiales</taxon>
        <taxon>Chromatiaceae</taxon>
        <taxon>Thiorhodococcus</taxon>
    </lineage>
</organism>
<dbReference type="AlphaFoldDB" id="A0A6M0JXH8"/>
<name>A0A6M0JXH8_9GAMM</name>
<protein>
    <submittedName>
        <fullName evidence="2">Peptidase M4</fullName>
    </submittedName>
</protein>
<evidence type="ECO:0000259" key="1">
    <source>
        <dbReference type="Pfam" id="PF03413"/>
    </source>
</evidence>
<comment type="caution">
    <text evidence="2">The sequence shown here is derived from an EMBL/GenBank/DDBJ whole genome shotgun (WGS) entry which is preliminary data.</text>
</comment>
<reference evidence="2 3" key="1">
    <citation type="submission" date="2020-02" db="EMBL/GenBank/DDBJ databases">
        <title>Genome sequences of Thiorhodococcus mannitoliphagus and Thiorhodococcus minor, purple sulfur photosynthetic bacteria in the gammaproteobacterial family, Chromatiaceae.</title>
        <authorList>
            <person name="Aviles F.A."/>
            <person name="Meyer T.E."/>
            <person name="Kyndt J.A."/>
        </authorList>
    </citation>
    <scope>NUCLEOTIDE SEQUENCE [LARGE SCALE GENOMIC DNA]</scope>
    <source>
        <strain evidence="2 3">DSM 11518</strain>
    </source>
</reference>
<proteinExistence type="predicted"/>
<dbReference type="RefSeq" id="WP_164450861.1">
    <property type="nucleotide sequence ID" value="NZ_JAAIJQ010000005.1"/>
</dbReference>
<gene>
    <name evidence="2" type="ORF">G3446_02710</name>
</gene>
<dbReference type="Gene3D" id="3.10.450.40">
    <property type="match status" value="1"/>
</dbReference>
<accession>A0A6M0JXH8</accession>
<keyword evidence="3" id="KW-1185">Reference proteome</keyword>
<dbReference type="Proteomes" id="UP000483379">
    <property type="component" value="Unassembled WGS sequence"/>
</dbReference>
<dbReference type="Pfam" id="PF03413">
    <property type="entry name" value="PepSY"/>
    <property type="match status" value="1"/>
</dbReference>
<evidence type="ECO:0000313" key="3">
    <source>
        <dbReference type="Proteomes" id="UP000483379"/>
    </source>
</evidence>
<dbReference type="InterPro" id="IPR025711">
    <property type="entry name" value="PepSY"/>
</dbReference>
<dbReference type="EMBL" id="JAAIJQ010000005">
    <property type="protein sequence ID" value="NEV60815.1"/>
    <property type="molecule type" value="Genomic_DNA"/>
</dbReference>
<sequence>MPQALLIATLGILALFTTARLDADVRVDHDDVKRLRESGKILPMTQVLEVATRIQPGHLVEAELEPNHHGYRYEIKILDAAGHLHELEIDASTGILIDKEER</sequence>
<feature type="domain" description="PepSY" evidence="1">
    <location>
        <begin position="42"/>
        <end position="97"/>
    </location>
</feature>